<dbReference type="CDD" id="cd06261">
    <property type="entry name" value="TM_PBP2"/>
    <property type="match status" value="1"/>
</dbReference>
<evidence type="ECO:0000256" key="3">
    <source>
        <dbReference type="ARBA" id="ARBA00022475"/>
    </source>
</evidence>
<keyword evidence="2 7" id="KW-0813">Transport</keyword>
<feature type="domain" description="ABC transmembrane type-1" evidence="8">
    <location>
        <begin position="84"/>
        <end position="275"/>
    </location>
</feature>
<evidence type="ECO:0000313" key="10">
    <source>
        <dbReference type="Proteomes" id="UP000018168"/>
    </source>
</evidence>
<feature type="transmembrane region" description="Helical" evidence="7">
    <location>
        <begin position="20"/>
        <end position="46"/>
    </location>
</feature>
<dbReference type="GO" id="GO:0055085">
    <property type="term" value="P:transmembrane transport"/>
    <property type="evidence" value="ECO:0007669"/>
    <property type="project" value="InterPro"/>
</dbReference>
<dbReference type="GO" id="GO:0005886">
    <property type="term" value="C:plasma membrane"/>
    <property type="evidence" value="ECO:0007669"/>
    <property type="project" value="UniProtKB-SubCell"/>
</dbReference>
<feature type="transmembrane region" description="Helical" evidence="7">
    <location>
        <begin position="254"/>
        <end position="275"/>
    </location>
</feature>
<name>R6P5Z5_9FIRM</name>
<evidence type="ECO:0000256" key="7">
    <source>
        <dbReference type="RuleBase" id="RU363032"/>
    </source>
</evidence>
<dbReference type="Proteomes" id="UP000018168">
    <property type="component" value="Unassembled WGS sequence"/>
</dbReference>
<feature type="transmembrane region" description="Helical" evidence="7">
    <location>
        <begin position="197"/>
        <end position="221"/>
    </location>
</feature>
<dbReference type="EMBL" id="CBEP010000110">
    <property type="protein sequence ID" value="CDC05367.1"/>
    <property type="molecule type" value="Genomic_DNA"/>
</dbReference>
<evidence type="ECO:0000313" key="9">
    <source>
        <dbReference type="EMBL" id="CDC05367.1"/>
    </source>
</evidence>
<proteinExistence type="inferred from homology"/>
<dbReference type="PANTHER" id="PTHR43744">
    <property type="entry name" value="ABC TRANSPORTER PERMEASE PROTEIN MG189-RELATED-RELATED"/>
    <property type="match status" value="1"/>
</dbReference>
<evidence type="ECO:0000256" key="5">
    <source>
        <dbReference type="ARBA" id="ARBA00022989"/>
    </source>
</evidence>
<evidence type="ECO:0000256" key="4">
    <source>
        <dbReference type="ARBA" id="ARBA00022692"/>
    </source>
</evidence>
<keyword evidence="6 7" id="KW-0472">Membrane</keyword>
<reference evidence="9" key="1">
    <citation type="submission" date="2012-11" db="EMBL/GenBank/DDBJ databases">
        <title>Dependencies among metagenomic species, viruses, plasmids and units of genetic variation.</title>
        <authorList>
            <person name="Nielsen H.B."/>
            <person name="Almeida M."/>
            <person name="Juncker A.S."/>
            <person name="Rasmussen S."/>
            <person name="Li J."/>
            <person name="Sunagawa S."/>
            <person name="Plichta D."/>
            <person name="Gautier L."/>
            <person name="Le Chatelier E."/>
            <person name="Peletier E."/>
            <person name="Bonde I."/>
            <person name="Nielsen T."/>
            <person name="Manichanh C."/>
            <person name="Arumugam M."/>
            <person name="Batto J."/>
            <person name="Santos M.B.Q.D."/>
            <person name="Blom N."/>
            <person name="Borruel N."/>
            <person name="Burgdorf K.S."/>
            <person name="Boumezbeur F."/>
            <person name="Casellas F."/>
            <person name="Dore J."/>
            <person name="Guarner F."/>
            <person name="Hansen T."/>
            <person name="Hildebrand F."/>
            <person name="Kaas R.S."/>
            <person name="Kennedy S."/>
            <person name="Kristiansen K."/>
            <person name="Kultima J.R."/>
            <person name="Leonard P."/>
            <person name="Levenez F."/>
            <person name="Lund O."/>
            <person name="Moumen B."/>
            <person name="Le Paslier D."/>
            <person name="Pons N."/>
            <person name="Pedersen O."/>
            <person name="Prifti E."/>
            <person name="Qin J."/>
            <person name="Raes J."/>
            <person name="Tap J."/>
            <person name="Tims S."/>
            <person name="Ussery D.W."/>
            <person name="Yamada T."/>
            <person name="MetaHit consortium"/>
            <person name="Renault P."/>
            <person name="Sicheritz-Ponten T."/>
            <person name="Bork P."/>
            <person name="Wang J."/>
            <person name="Brunak S."/>
            <person name="Ehrlich S.D."/>
        </authorList>
    </citation>
    <scope>NUCLEOTIDE SEQUENCE [LARGE SCALE GENOMIC DNA]</scope>
</reference>
<dbReference type="PANTHER" id="PTHR43744:SF12">
    <property type="entry name" value="ABC TRANSPORTER PERMEASE PROTEIN MG189-RELATED"/>
    <property type="match status" value="1"/>
</dbReference>
<dbReference type="SUPFAM" id="SSF161098">
    <property type="entry name" value="MetI-like"/>
    <property type="match status" value="1"/>
</dbReference>
<accession>R6P5Z5</accession>
<dbReference type="PROSITE" id="PS50928">
    <property type="entry name" value="ABC_TM1"/>
    <property type="match status" value="1"/>
</dbReference>
<comment type="similarity">
    <text evidence="7">Belongs to the binding-protein-dependent transport system permease family.</text>
</comment>
<keyword evidence="5 7" id="KW-1133">Transmembrane helix</keyword>
<sequence length="290" mass="32215">MSRKPSKRMDETGSQRFFRILRGILSYLFVIIILIVSLVPIVWVFMSSFKSNTEILNSALSLPTVWSLKNYVTAFEMVPIATFYGNSAVVAVVATLLNVLVLSMSSYVLARFRFKGSRKLKSLFGLALLIPSAALLQPLYLTMKTLGFYDQLLGLIICYAAFSLPVSMYILTSYYLTIPLELEEAAYIDGAGFYYTFWRVIFPLAKPAMATCGVLAFLGAWNEFQIAMTLTSSTEKRTLPIALLYFKSQFASDYGAMFAATMVVIIPSIVVFILLQKQVTEGLVSGAVKG</sequence>
<dbReference type="Pfam" id="PF00528">
    <property type="entry name" value="BPD_transp_1"/>
    <property type="match status" value="1"/>
</dbReference>
<evidence type="ECO:0000259" key="8">
    <source>
        <dbReference type="PROSITE" id="PS50928"/>
    </source>
</evidence>
<feature type="transmembrane region" description="Helical" evidence="7">
    <location>
        <begin position="122"/>
        <end position="140"/>
    </location>
</feature>
<comment type="subcellular location">
    <subcellularLocation>
        <location evidence="1 7">Cell membrane</location>
        <topology evidence="1 7">Multi-pass membrane protein</topology>
    </subcellularLocation>
</comment>
<keyword evidence="3" id="KW-1003">Cell membrane</keyword>
<organism evidence="9 10">
    <name type="scientific">[Clostridium] leptum CAG:27</name>
    <dbReference type="NCBI Taxonomy" id="1263068"/>
    <lineage>
        <taxon>Bacteria</taxon>
        <taxon>Bacillati</taxon>
        <taxon>Bacillota</taxon>
        <taxon>Clostridia</taxon>
        <taxon>Eubacteriales</taxon>
        <taxon>Oscillospiraceae</taxon>
        <taxon>Oscillospiraceae incertae sedis</taxon>
    </lineage>
</organism>
<feature type="transmembrane region" description="Helical" evidence="7">
    <location>
        <begin position="88"/>
        <end position="110"/>
    </location>
</feature>
<dbReference type="InterPro" id="IPR035906">
    <property type="entry name" value="MetI-like_sf"/>
</dbReference>
<keyword evidence="4 7" id="KW-0812">Transmembrane</keyword>
<feature type="transmembrane region" description="Helical" evidence="7">
    <location>
        <begin position="152"/>
        <end position="176"/>
    </location>
</feature>
<protein>
    <submittedName>
        <fullName evidence="9">ABC transporter permease protein</fullName>
    </submittedName>
</protein>
<evidence type="ECO:0000256" key="1">
    <source>
        <dbReference type="ARBA" id="ARBA00004651"/>
    </source>
</evidence>
<comment type="caution">
    <text evidence="9">The sequence shown here is derived from an EMBL/GenBank/DDBJ whole genome shotgun (WGS) entry which is preliminary data.</text>
</comment>
<evidence type="ECO:0000256" key="2">
    <source>
        <dbReference type="ARBA" id="ARBA00022448"/>
    </source>
</evidence>
<dbReference type="Gene3D" id="1.10.3720.10">
    <property type="entry name" value="MetI-like"/>
    <property type="match status" value="1"/>
</dbReference>
<dbReference type="InterPro" id="IPR000515">
    <property type="entry name" value="MetI-like"/>
</dbReference>
<gene>
    <name evidence="9" type="ORF">BN578_00897</name>
</gene>
<evidence type="ECO:0000256" key="6">
    <source>
        <dbReference type="ARBA" id="ARBA00023136"/>
    </source>
</evidence>
<dbReference type="AlphaFoldDB" id="R6P5Z5"/>